<feature type="compositionally biased region" description="Low complexity" evidence="1">
    <location>
        <begin position="81"/>
        <end position="97"/>
    </location>
</feature>
<name>A0A0A7CLW0_9STRA</name>
<feature type="compositionally biased region" description="Low complexity" evidence="1">
    <location>
        <begin position="60"/>
        <end position="74"/>
    </location>
</feature>
<protein>
    <submittedName>
        <fullName evidence="3">Secreted protein</fullName>
    </submittedName>
</protein>
<keyword evidence="2" id="KW-0732">Signal</keyword>
<sequence>MRVYQSLAIVAFCLLCNNVVAQQRGMTLRSMNRQQHVLHVNDNTNTKKYLRLVDGEEFDSQSSSSNQQSASGSNSDDDNGGQDSSNIDDITSSSFSRAESDSEIDNQWGWTGDAVGDADINEEDAGASNSQGSTTSEDIDSVGSSLDESPMSLTLLADVDVDFYSSESDDSVPTSNDSFEDDSSEDNLGSFTSDSDSDSQSSFDELSTDTDDSYNQDISSSDSTSEDQNSIDDSFPSFDESSDDQVDDGYGSSNDQEETFTSPESFSLNDSYLSSNFQSNTLLKGKSVFKSEAISA</sequence>
<feature type="compositionally biased region" description="Low complexity" evidence="1">
    <location>
        <begin position="186"/>
        <end position="204"/>
    </location>
</feature>
<dbReference type="EMBL" id="KM037997">
    <property type="protein sequence ID" value="AIG55458.1"/>
    <property type="molecule type" value="Genomic_DNA"/>
</dbReference>
<feature type="compositionally biased region" description="Low complexity" evidence="1">
    <location>
        <begin position="215"/>
        <end position="239"/>
    </location>
</feature>
<feature type="compositionally biased region" description="Polar residues" evidence="1">
    <location>
        <begin position="251"/>
        <end position="267"/>
    </location>
</feature>
<dbReference type="AlphaFoldDB" id="A0A0A7CLW0"/>
<feature type="chain" id="PRO_5002027265" evidence="2">
    <location>
        <begin position="22"/>
        <end position="296"/>
    </location>
</feature>
<proteinExistence type="predicted"/>
<evidence type="ECO:0000256" key="1">
    <source>
        <dbReference type="SAM" id="MobiDB-lite"/>
    </source>
</evidence>
<evidence type="ECO:0000256" key="2">
    <source>
        <dbReference type="SAM" id="SignalP"/>
    </source>
</evidence>
<accession>A0A0A7CLW0</accession>
<feature type="compositionally biased region" description="Polar residues" evidence="1">
    <location>
        <begin position="127"/>
        <end position="147"/>
    </location>
</feature>
<reference evidence="3" key="1">
    <citation type="journal article" date="2014" name="Genome Biol. Evol.">
        <title>The secreted proteins of Achlya hypogyna and Thraustotheca clavata identify the ancestral oomycete secretome and reveal gene acquisitions by horizontal gene transfer.</title>
        <authorList>
            <person name="Misner I."/>
            <person name="Blouin N."/>
            <person name="Leonard G."/>
            <person name="Richards T.A."/>
            <person name="Lane C.E."/>
        </authorList>
    </citation>
    <scope>NUCLEOTIDE SEQUENCE</scope>
    <source>
        <strain evidence="3">ATCC 34112</strain>
    </source>
</reference>
<feature type="signal peptide" evidence="2">
    <location>
        <begin position="1"/>
        <end position="21"/>
    </location>
</feature>
<feature type="region of interest" description="Disordered" evidence="1">
    <location>
        <begin position="165"/>
        <end position="267"/>
    </location>
</feature>
<organism evidence="3">
    <name type="scientific">Thraustotheca clavata</name>
    <dbReference type="NCBI Taxonomy" id="74557"/>
    <lineage>
        <taxon>Eukaryota</taxon>
        <taxon>Sar</taxon>
        <taxon>Stramenopiles</taxon>
        <taxon>Oomycota</taxon>
        <taxon>Saprolegniomycetes</taxon>
        <taxon>Saprolegniales</taxon>
        <taxon>Achlyaceae</taxon>
        <taxon>Thraustotheca</taxon>
    </lineage>
</organism>
<evidence type="ECO:0000313" key="3">
    <source>
        <dbReference type="EMBL" id="AIG55458.1"/>
    </source>
</evidence>
<feature type="region of interest" description="Disordered" evidence="1">
    <location>
        <begin position="56"/>
        <end position="147"/>
    </location>
</feature>